<dbReference type="InterPro" id="IPR013320">
    <property type="entry name" value="ConA-like_dom_sf"/>
</dbReference>
<evidence type="ECO:0000313" key="2">
    <source>
        <dbReference type="EMBL" id="POM72239.1"/>
    </source>
</evidence>
<dbReference type="Proteomes" id="UP000237271">
    <property type="component" value="Unassembled WGS sequence"/>
</dbReference>
<dbReference type="OrthoDB" id="124527at2759"/>
<gene>
    <name evidence="2" type="ORF">PHPALM_11081</name>
</gene>
<proteinExistence type="predicted"/>
<sequence length="296" mass="32678">MAYFLLLTVLYLLISITGINADFTNSAIVALFPRHLVAFYPLVVNSRDYAPYGTPNGYTQDGYTRFTLRLTPQLGVRLERGSGLTFPVNIHQRSFPALTIGCWVQATSTMAVNNGGKWMIAGQEIEADVKIDEWSFIAAVFDENSTKFFVDGEMLESDIVVSVASQVLIVGAVENQPLAGFTGYLKSVFLFDVALSKTDLNYLMMTKEVILKSTGDGVTRVPTPVTSPVQKTIPKPHLYRKDRLENLVSARQAIDSDGDEYNAQLPTVDDGDLLSVELRRGQHKEIYDAIPGSKTP</sequence>
<keyword evidence="3" id="KW-1185">Reference proteome</keyword>
<feature type="chain" id="PRO_5015195145" description="LamG-like jellyroll fold domain-containing protein" evidence="1">
    <location>
        <begin position="22"/>
        <end position="296"/>
    </location>
</feature>
<dbReference type="Pfam" id="PF13385">
    <property type="entry name" value="Laminin_G_3"/>
    <property type="match status" value="1"/>
</dbReference>
<organism evidence="2 3">
    <name type="scientific">Phytophthora palmivora</name>
    <dbReference type="NCBI Taxonomy" id="4796"/>
    <lineage>
        <taxon>Eukaryota</taxon>
        <taxon>Sar</taxon>
        <taxon>Stramenopiles</taxon>
        <taxon>Oomycota</taxon>
        <taxon>Peronosporomycetes</taxon>
        <taxon>Peronosporales</taxon>
        <taxon>Peronosporaceae</taxon>
        <taxon>Phytophthora</taxon>
    </lineage>
</organism>
<evidence type="ECO:0008006" key="4">
    <source>
        <dbReference type="Google" id="ProtNLM"/>
    </source>
</evidence>
<name>A0A2P4Y3G2_9STRA</name>
<protein>
    <recommendedName>
        <fullName evidence="4">LamG-like jellyroll fold domain-containing protein</fullName>
    </recommendedName>
</protein>
<dbReference type="AlphaFoldDB" id="A0A2P4Y3G2"/>
<dbReference type="Gene3D" id="2.60.120.200">
    <property type="match status" value="1"/>
</dbReference>
<dbReference type="EMBL" id="NCKW01006054">
    <property type="protein sequence ID" value="POM72239.1"/>
    <property type="molecule type" value="Genomic_DNA"/>
</dbReference>
<dbReference type="SUPFAM" id="SSF49899">
    <property type="entry name" value="Concanavalin A-like lectins/glucanases"/>
    <property type="match status" value="1"/>
</dbReference>
<evidence type="ECO:0000256" key="1">
    <source>
        <dbReference type="SAM" id="SignalP"/>
    </source>
</evidence>
<accession>A0A2P4Y3G2</accession>
<feature type="signal peptide" evidence="1">
    <location>
        <begin position="1"/>
        <end position="21"/>
    </location>
</feature>
<comment type="caution">
    <text evidence="2">The sequence shown here is derived from an EMBL/GenBank/DDBJ whole genome shotgun (WGS) entry which is preliminary data.</text>
</comment>
<keyword evidence="1" id="KW-0732">Signal</keyword>
<reference evidence="2 3" key="1">
    <citation type="journal article" date="2017" name="Genome Biol. Evol.">
        <title>Phytophthora megakarya and P. palmivora, closely related causal agents of cacao black pod rot, underwent increases in genome sizes and gene numbers by different mechanisms.</title>
        <authorList>
            <person name="Ali S.S."/>
            <person name="Shao J."/>
            <person name="Lary D.J."/>
            <person name="Kronmiller B."/>
            <person name="Shen D."/>
            <person name="Strem M.D."/>
            <person name="Amoako-Attah I."/>
            <person name="Akrofi A.Y."/>
            <person name="Begoude B.A."/>
            <person name="Ten Hoopen G.M."/>
            <person name="Coulibaly K."/>
            <person name="Kebe B.I."/>
            <person name="Melnick R.L."/>
            <person name="Guiltinan M.J."/>
            <person name="Tyler B.M."/>
            <person name="Meinhardt L.W."/>
            <person name="Bailey B.A."/>
        </authorList>
    </citation>
    <scope>NUCLEOTIDE SEQUENCE [LARGE SCALE GENOMIC DNA]</scope>
    <source>
        <strain evidence="3">sbr112.9</strain>
    </source>
</reference>
<evidence type="ECO:0000313" key="3">
    <source>
        <dbReference type="Proteomes" id="UP000237271"/>
    </source>
</evidence>